<dbReference type="GO" id="GO:0008422">
    <property type="term" value="F:beta-glucosidase activity"/>
    <property type="evidence" value="ECO:0007669"/>
    <property type="project" value="UniProtKB-EC"/>
</dbReference>
<keyword evidence="11" id="KW-0732">Signal</keyword>
<evidence type="ECO:0000259" key="12">
    <source>
        <dbReference type="SMART" id="SM01217"/>
    </source>
</evidence>
<reference evidence="13 14" key="1">
    <citation type="submission" date="2015-10" db="EMBL/GenBank/DDBJ databases">
        <title>Full genome of DAOMC 229536 Phialocephala scopiformis, a fungal endophyte of spruce producing the potent anti-insectan compound rugulosin.</title>
        <authorList>
            <consortium name="DOE Joint Genome Institute"/>
            <person name="Walker A.K."/>
            <person name="Frasz S.L."/>
            <person name="Seifert K.A."/>
            <person name="Miller J.D."/>
            <person name="Mondo S.J."/>
            <person name="Labutti K."/>
            <person name="Lipzen A."/>
            <person name="Dockter R."/>
            <person name="Kennedy M."/>
            <person name="Grigoriev I.V."/>
            <person name="Spatafora J.W."/>
        </authorList>
    </citation>
    <scope>NUCLEOTIDE SEQUENCE [LARGE SCALE GENOMIC DNA]</scope>
    <source>
        <strain evidence="13 14">CBS 120377</strain>
    </source>
</reference>
<dbReference type="InterPro" id="IPR036962">
    <property type="entry name" value="Glyco_hydro_3_N_sf"/>
</dbReference>
<comment type="similarity">
    <text evidence="3 10">Belongs to the glycosyl hydrolase 3 family.</text>
</comment>
<dbReference type="InterPro" id="IPR001764">
    <property type="entry name" value="Glyco_hydro_3_N"/>
</dbReference>
<evidence type="ECO:0000256" key="5">
    <source>
        <dbReference type="ARBA" id="ARBA00023001"/>
    </source>
</evidence>
<dbReference type="GO" id="GO:0030245">
    <property type="term" value="P:cellulose catabolic process"/>
    <property type="evidence" value="ECO:0007669"/>
    <property type="project" value="UniProtKB-UniPathway"/>
</dbReference>
<feature type="domain" description="Fibronectin type III-like" evidence="12">
    <location>
        <begin position="794"/>
        <end position="869"/>
    </location>
</feature>
<dbReference type="Gene3D" id="2.60.40.10">
    <property type="entry name" value="Immunoglobulins"/>
    <property type="match status" value="1"/>
</dbReference>
<keyword evidence="6" id="KW-0325">Glycoprotein</keyword>
<sequence>MLLVARLLALLAFLECCTALVNRPNYAQIKLDTQTLQSSTIEKRDSLPAGYVAAPYYPTPKGGWVSNWTAAYEKAKVVVANMTLAEKVNLTTGTGELMGPCVGNTGSALRFGIPNLCLQDSALGVADTDNITAFPAGVTVGATWNKALAYARGYALGEEARGKGVNIQLGPVVGPIGRKPRGGRGWEGFGTDPVLQAIGASESIKGIQANGVIATIKHFIGNEQEAYRMDIIPHGLMRAYSSNIDDRTLHELYAWPFAEAIRSGVGAVMTSYNEVNGSAASQNSYMINGLLKDEMGFQGLVMTDWLAQIGGVSSALAGLDMAMPGDGDIPFLGLAYWAYELSTSILNGTVPVDRLNDMATRIVATWYQMGQDQDYPLPNFSANTADPTGLCYPAALFSPTCVTNEYVDVQADHAVVARNVSREAITMLKNVNNTLPLSTSASLKIFGTDAEANPNGVNSCNERACDEGTLGMGWGSGTANYPSFDAPIDAIKRKAANVTYYATDTFPSSATVVAGDIAIVFINSDSGENQDTVEGNDGDRSSSGLYAWHGGDALVEAAAAKYSTVVVVVHTVGPILVENWIALPSVKAVLFAYLPGQEAGDSLTDILFGDYSPSGHLPWSIPVAEDDYPASLSLLGFELFQVQDTYSEGLYIDYRYLNKNNISSRFPFGHGLSYTNFSLTSATITAVTPLSSLPPARSPKPTSTIPTYSTAIPPASEVAYPAGFNAIWRYLYPYLDDPSSITATGTFDYPTGYTNVSQPDPPAGGSQGGNPALWDTMYTFSVNVTNTGSYAGKQTVMLFVQYPSDSAWDTPIIQLRDFEKTDELAIGASETVSLSVTRKDLSIWDVVQQNWVIPVSSTEPFLFWIGSSSGNLTLACESLSGECTDGRASPVV</sequence>
<evidence type="ECO:0000256" key="7">
    <source>
        <dbReference type="ARBA" id="ARBA00023277"/>
    </source>
</evidence>
<dbReference type="PROSITE" id="PS00775">
    <property type="entry name" value="GLYCOSYL_HYDROL_F3"/>
    <property type="match status" value="1"/>
</dbReference>
<dbReference type="STRING" id="149040.A0A194XLD4"/>
<dbReference type="Pfam" id="PF00933">
    <property type="entry name" value="Glyco_hydro_3"/>
    <property type="match status" value="1"/>
</dbReference>
<dbReference type="KEGG" id="psco:LY89DRAFT_715245"/>
<dbReference type="AlphaFoldDB" id="A0A194XLD4"/>
<dbReference type="PANTHER" id="PTHR42715:SF2">
    <property type="entry name" value="BETA-GLUCOSIDASE F-RELATED"/>
    <property type="match status" value="1"/>
</dbReference>
<dbReference type="RefSeq" id="XP_018075296.1">
    <property type="nucleotide sequence ID" value="XM_018218188.1"/>
</dbReference>
<dbReference type="SUPFAM" id="SSF52279">
    <property type="entry name" value="Beta-D-glucan exohydrolase, C-terminal domain"/>
    <property type="match status" value="1"/>
</dbReference>
<dbReference type="InterPro" id="IPR017853">
    <property type="entry name" value="GH"/>
</dbReference>
<evidence type="ECO:0000256" key="4">
    <source>
        <dbReference type="ARBA" id="ARBA00022801"/>
    </source>
</evidence>
<dbReference type="InterPro" id="IPR036881">
    <property type="entry name" value="Glyco_hydro_3_C_sf"/>
</dbReference>
<dbReference type="InterPro" id="IPR026891">
    <property type="entry name" value="Fn3-like"/>
</dbReference>
<evidence type="ECO:0000313" key="13">
    <source>
        <dbReference type="EMBL" id="KUJ20941.1"/>
    </source>
</evidence>
<dbReference type="SMART" id="SM01217">
    <property type="entry name" value="Fn3_like"/>
    <property type="match status" value="1"/>
</dbReference>
<dbReference type="UniPathway" id="UPA00696"/>
<dbReference type="FunFam" id="3.40.50.1700:FF:000003">
    <property type="entry name" value="Probable beta-glucosidase"/>
    <property type="match status" value="1"/>
</dbReference>
<dbReference type="Proteomes" id="UP000070700">
    <property type="component" value="Unassembled WGS sequence"/>
</dbReference>
<keyword evidence="7 10" id="KW-0119">Carbohydrate metabolism</keyword>
<dbReference type="SUPFAM" id="SSF51445">
    <property type="entry name" value="(Trans)glycosidases"/>
    <property type="match status" value="1"/>
</dbReference>
<dbReference type="EC" id="3.2.1.21" evidence="10"/>
<name>A0A194XLD4_MOLSC</name>
<keyword evidence="9 10" id="KW-0624">Polysaccharide degradation</keyword>
<evidence type="ECO:0000256" key="1">
    <source>
        <dbReference type="ARBA" id="ARBA00000448"/>
    </source>
</evidence>
<keyword evidence="4 10" id="KW-0378">Hydrolase</keyword>
<gene>
    <name evidence="13" type="ORF">LY89DRAFT_715245</name>
</gene>
<dbReference type="InterPro" id="IPR050288">
    <property type="entry name" value="Cellulose_deg_GH3"/>
</dbReference>
<dbReference type="OrthoDB" id="416222at2759"/>
<dbReference type="Gene3D" id="3.40.50.1700">
    <property type="entry name" value="Glycoside hydrolase family 3 C-terminal domain"/>
    <property type="match status" value="1"/>
</dbReference>
<dbReference type="Pfam" id="PF14310">
    <property type="entry name" value="Fn3-like"/>
    <property type="match status" value="1"/>
</dbReference>
<evidence type="ECO:0000313" key="14">
    <source>
        <dbReference type="Proteomes" id="UP000070700"/>
    </source>
</evidence>
<evidence type="ECO:0000256" key="10">
    <source>
        <dbReference type="RuleBase" id="RU361161"/>
    </source>
</evidence>
<evidence type="ECO:0000256" key="8">
    <source>
        <dbReference type="ARBA" id="ARBA00023295"/>
    </source>
</evidence>
<dbReference type="InterPro" id="IPR019800">
    <property type="entry name" value="Glyco_hydro_3_AS"/>
</dbReference>
<evidence type="ECO:0000256" key="9">
    <source>
        <dbReference type="ARBA" id="ARBA00023326"/>
    </source>
</evidence>
<evidence type="ECO:0000256" key="3">
    <source>
        <dbReference type="ARBA" id="ARBA00005336"/>
    </source>
</evidence>
<feature type="signal peptide" evidence="11">
    <location>
        <begin position="1"/>
        <end position="19"/>
    </location>
</feature>
<feature type="chain" id="PRO_5008268447" description="beta-glucosidase" evidence="11">
    <location>
        <begin position="20"/>
        <end position="892"/>
    </location>
</feature>
<comment type="pathway">
    <text evidence="2 10">Glycan metabolism; cellulose degradation.</text>
</comment>
<comment type="catalytic activity">
    <reaction evidence="1 10">
        <text>Hydrolysis of terminal, non-reducing beta-D-glucosyl residues with release of beta-D-glucose.</text>
        <dbReference type="EC" id="3.2.1.21"/>
    </reaction>
</comment>
<dbReference type="PANTHER" id="PTHR42715">
    <property type="entry name" value="BETA-GLUCOSIDASE"/>
    <property type="match status" value="1"/>
</dbReference>
<evidence type="ECO:0000256" key="11">
    <source>
        <dbReference type="SAM" id="SignalP"/>
    </source>
</evidence>
<proteinExistence type="inferred from homology"/>
<evidence type="ECO:0000256" key="2">
    <source>
        <dbReference type="ARBA" id="ARBA00004987"/>
    </source>
</evidence>
<organism evidence="13 14">
    <name type="scientific">Mollisia scopiformis</name>
    <name type="common">Conifer needle endophyte fungus</name>
    <name type="synonym">Phialocephala scopiformis</name>
    <dbReference type="NCBI Taxonomy" id="149040"/>
    <lineage>
        <taxon>Eukaryota</taxon>
        <taxon>Fungi</taxon>
        <taxon>Dikarya</taxon>
        <taxon>Ascomycota</taxon>
        <taxon>Pezizomycotina</taxon>
        <taxon>Leotiomycetes</taxon>
        <taxon>Helotiales</taxon>
        <taxon>Mollisiaceae</taxon>
        <taxon>Mollisia</taxon>
    </lineage>
</organism>
<protein>
    <recommendedName>
        <fullName evidence="10">beta-glucosidase</fullName>
        <ecNumber evidence="10">3.2.1.21</ecNumber>
    </recommendedName>
</protein>
<keyword evidence="5" id="KW-0136">Cellulose degradation</keyword>
<dbReference type="FunFam" id="3.20.20.300:FF:000002">
    <property type="entry name" value="Probable beta-glucosidase"/>
    <property type="match status" value="1"/>
</dbReference>
<dbReference type="Gene3D" id="3.20.20.300">
    <property type="entry name" value="Glycoside hydrolase, family 3, N-terminal domain"/>
    <property type="match status" value="1"/>
</dbReference>
<dbReference type="Pfam" id="PF01915">
    <property type="entry name" value="Glyco_hydro_3_C"/>
    <property type="match status" value="1"/>
</dbReference>
<dbReference type="InParanoid" id="A0A194XLD4"/>
<keyword evidence="8 10" id="KW-0326">Glycosidase</keyword>
<dbReference type="GeneID" id="28827914"/>
<evidence type="ECO:0000256" key="6">
    <source>
        <dbReference type="ARBA" id="ARBA00023180"/>
    </source>
</evidence>
<dbReference type="PRINTS" id="PR00133">
    <property type="entry name" value="GLHYDRLASE3"/>
</dbReference>
<keyword evidence="14" id="KW-1185">Reference proteome</keyword>
<dbReference type="InterPro" id="IPR002772">
    <property type="entry name" value="Glyco_hydro_3_C"/>
</dbReference>
<dbReference type="InterPro" id="IPR013783">
    <property type="entry name" value="Ig-like_fold"/>
</dbReference>
<dbReference type="EMBL" id="KQ947408">
    <property type="protein sequence ID" value="KUJ20941.1"/>
    <property type="molecule type" value="Genomic_DNA"/>
</dbReference>
<accession>A0A194XLD4</accession>